<dbReference type="EMBL" id="WNVC01001098">
    <property type="protein sequence ID" value="MDZ5001161.1"/>
    <property type="molecule type" value="Genomic_DNA"/>
</dbReference>
<organism evidence="1 2">
    <name type="scientific">Clostridium perfringens</name>
    <dbReference type="NCBI Taxonomy" id="1502"/>
    <lineage>
        <taxon>Bacteria</taxon>
        <taxon>Bacillati</taxon>
        <taxon>Bacillota</taxon>
        <taxon>Clostridia</taxon>
        <taxon>Eubacteriales</taxon>
        <taxon>Clostridiaceae</taxon>
        <taxon>Clostridium</taxon>
    </lineage>
</organism>
<name>A0AAW9IKM0_CLOPF</name>
<dbReference type="AlphaFoldDB" id="A0AAW9IKM0"/>
<accession>A0AAW9IKM0</accession>
<sequence length="64" mass="7685">MSINKSEWIIEEEWLQRVLREVKSQLEEKKNYKENFKKDAIKTQRELWENVGAVSVNNGLQHIV</sequence>
<evidence type="ECO:0000313" key="2">
    <source>
        <dbReference type="Proteomes" id="UP001291306"/>
    </source>
</evidence>
<protein>
    <submittedName>
        <fullName evidence="1">Uncharacterized protein</fullName>
    </submittedName>
</protein>
<reference evidence="1" key="1">
    <citation type="submission" date="2019-11" db="EMBL/GenBank/DDBJ databases">
        <title>Characterization of Clostridium perfringens isolates from swine manure treated agricultural soils.</title>
        <authorList>
            <person name="Wushke S.T."/>
        </authorList>
    </citation>
    <scope>NUCLEOTIDE SEQUENCE</scope>
    <source>
        <strain evidence="1">X26</strain>
    </source>
</reference>
<proteinExistence type="predicted"/>
<evidence type="ECO:0000313" key="1">
    <source>
        <dbReference type="EMBL" id="MDZ5001161.1"/>
    </source>
</evidence>
<dbReference type="Proteomes" id="UP001291306">
    <property type="component" value="Unassembled WGS sequence"/>
</dbReference>
<feature type="non-terminal residue" evidence="1">
    <location>
        <position position="64"/>
    </location>
</feature>
<comment type="caution">
    <text evidence="1">The sequence shown here is derived from an EMBL/GenBank/DDBJ whole genome shotgun (WGS) entry which is preliminary data.</text>
</comment>
<gene>
    <name evidence="1" type="ORF">GNF79_19305</name>
</gene>
<dbReference type="RefSeq" id="WP_322459301.1">
    <property type="nucleotide sequence ID" value="NZ_WNVC01001098.1"/>
</dbReference>